<dbReference type="GO" id="GO:0012505">
    <property type="term" value="C:endomembrane system"/>
    <property type="evidence" value="ECO:0007669"/>
    <property type="project" value="UniProtKB-SubCell"/>
</dbReference>
<accession>T1JF78</accession>
<evidence type="ECO:0000256" key="3">
    <source>
        <dbReference type="ARBA" id="ARBA00022473"/>
    </source>
</evidence>
<reference evidence="12" key="2">
    <citation type="submission" date="2015-02" db="UniProtKB">
        <authorList>
            <consortium name="EnsemblMetazoa"/>
        </authorList>
    </citation>
    <scope>IDENTIFICATION</scope>
</reference>
<protein>
    <recommendedName>
        <fullName evidence="11">GOLD domain-containing protein</fullName>
    </recommendedName>
</protein>
<dbReference type="OMA" id="HNRFSTM"/>
<dbReference type="eggNOG" id="KOG3287">
    <property type="taxonomic scope" value="Eukaryota"/>
</dbReference>
<name>T1JF78_STRMM</name>
<evidence type="ECO:0000259" key="11">
    <source>
        <dbReference type="PROSITE" id="PS50866"/>
    </source>
</evidence>
<keyword evidence="4 9" id="KW-0812">Transmembrane</keyword>
<dbReference type="InterPro" id="IPR009038">
    <property type="entry name" value="GOLD_dom"/>
</dbReference>
<evidence type="ECO:0000256" key="5">
    <source>
        <dbReference type="ARBA" id="ARBA00022729"/>
    </source>
</evidence>
<dbReference type="PhylomeDB" id="T1JF78"/>
<evidence type="ECO:0000256" key="10">
    <source>
        <dbReference type="SAM" id="SignalP"/>
    </source>
</evidence>
<dbReference type="PROSITE" id="PS50866">
    <property type="entry name" value="GOLD"/>
    <property type="match status" value="1"/>
</dbReference>
<keyword evidence="5 10" id="KW-0732">Signal</keyword>
<evidence type="ECO:0000256" key="7">
    <source>
        <dbReference type="ARBA" id="ARBA00023136"/>
    </source>
</evidence>
<keyword evidence="6" id="KW-1133">Transmembrane helix</keyword>
<dbReference type="STRING" id="126957.T1JF78"/>
<keyword evidence="7" id="KW-0472">Membrane</keyword>
<dbReference type="SMART" id="SM01190">
    <property type="entry name" value="EMP24_GP25L"/>
    <property type="match status" value="1"/>
</dbReference>
<dbReference type="EnsemblMetazoa" id="SMAR012488-RA">
    <property type="protein sequence ID" value="SMAR012488-PA"/>
    <property type="gene ID" value="SMAR012488"/>
</dbReference>
<organism evidence="12 13">
    <name type="scientific">Strigamia maritima</name>
    <name type="common">European centipede</name>
    <name type="synonym">Geophilus maritimus</name>
    <dbReference type="NCBI Taxonomy" id="126957"/>
    <lineage>
        <taxon>Eukaryota</taxon>
        <taxon>Metazoa</taxon>
        <taxon>Ecdysozoa</taxon>
        <taxon>Arthropoda</taxon>
        <taxon>Myriapoda</taxon>
        <taxon>Chilopoda</taxon>
        <taxon>Pleurostigmophora</taxon>
        <taxon>Geophilomorpha</taxon>
        <taxon>Linotaeniidae</taxon>
        <taxon>Strigamia</taxon>
    </lineage>
</organism>
<evidence type="ECO:0000256" key="2">
    <source>
        <dbReference type="ARBA" id="ARBA00007104"/>
    </source>
</evidence>
<dbReference type="Pfam" id="PF01105">
    <property type="entry name" value="EMP24_GP25L"/>
    <property type="match status" value="1"/>
</dbReference>
<evidence type="ECO:0000313" key="13">
    <source>
        <dbReference type="Proteomes" id="UP000014500"/>
    </source>
</evidence>
<dbReference type="InterPro" id="IPR015720">
    <property type="entry name" value="Emp24-like"/>
</dbReference>
<proteinExistence type="inferred from homology"/>
<evidence type="ECO:0000256" key="6">
    <source>
        <dbReference type="ARBA" id="ARBA00022989"/>
    </source>
</evidence>
<evidence type="ECO:0000256" key="8">
    <source>
        <dbReference type="ARBA" id="ARBA00037847"/>
    </source>
</evidence>
<dbReference type="GO" id="GO:0016020">
    <property type="term" value="C:membrane"/>
    <property type="evidence" value="ECO:0007669"/>
    <property type="project" value="UniProtKB-SubCell"/>
</dbReference>
<dbReference type="AlphaFoldDB" id="T1JF78"/>
<evidence type="ECO:0000256" key="9">
    <source>
        <dbReference type="RuleBase" id="RU003827"/>
    </source>
</evidence>
<dbReference type="Proteomes" id="UP000014500">
    <property type="component" value="Unassembled WGS sequence"/>
</dbReference>
<evidence type="ECO:0000256" key="1">
    <source>
        <dbReference type="ARBA" id="ARBA00004479"/>
    </source>
</evidence>
<keyword evidence="13" id="KW-1185">Reference proteome</keyword>
<feature type="domain" description="GOLD" evidence="11">
    <location>
        <begin position="49"/>
        <end position="131"/>
    </location>
</feature>
<dbReference type="InterPro" id="IPR036598">
    <property type="entry name" value="GOLD_dom_sf"/>
</dbReference>
<sequence length="232" mass="26780">MSEWSRLLFLFSLISLTIHHLFLAQDDFDFDNVPGVAYEFKLFIDAAKEDCFYQFVQPNATLYVSFQVIRGGDGKAGFAIRHPNGMHVLPYKWLSESDYTEISLNGGYYEICVDNQFARFSSKLVSVYITSYKNDEWEQYMKEVEELDVNVQNFTSTVDLVSSRVNDILRYQQFARGHEARDFSLLLANNRYVQLWSIAQCAVVLLSGCCQVYFVRKLFEVKGTTPTAKPRA</sequence>
<dbReference type="PANTHER" id="PTHR22811">
    <property type="entry name" value="TRANSMEMBRANE EMP24 DOMAIN-CONTAINING PROTEIN"/>
    <property type="match status" value="1"/>
</dbReference>
<evidence type="ECO:0000313" key="12">
    <source>
        <dbReference type="EnsemblMetazoa" id="SMAR012488-PA"/>
    </source>
</evidence>
<keyword evidence="3" id="KW-0217">Developmental protein</keyword>
<dbReference type="EMBL" id="JH432147">
    <property type="status" value="NOT_ANNOTATED_CDS"/>
    <property type="molecule type" value="Genomic_DNA"/>
</dbReference>
<reference evidence="13" key="1">
    <citation type="submission" date="2011-05" db="EMBL/GenBank/DDBJ databases">
        <authorList>
            <person name="Richards S.R."/>
            <person name="Qu J."/>
            <person name="Jiang H."/>
            <person name="Jhangiani S.N."/>
            <person name="Agravi P."/>
            <person name="Goodspeed R."/>
            <person name="Gross S."/>
            <person name="Mandapat C."/>
            <person name="Jackson L."/>
            <person name="Mathew T."/>
            <person name="Pu L."/>
            <person name="Thornton R."/>
            <person name="Saada N."/>
            <person name="Wilczek-Boney K.B."/>
            <person name="Lee S."/>
            <person name="Kovar C."/>
            <person name="Wu Y."/>
            <person name="Scherer S.E."/>
            <person name="Worley K.C."/>
            <person name="Muzny D.M."/>
            <person name="Gibbs R."/>
        </authorList>
    </citation>
    <scope>NUCLEOTIDE SEQUENCE</scope>
    <source>
        <strain evidence="13">Brora</strain>
    </source>
</reference>
<comment type="subcellular location">
    <subcellularLocation>
        <location evidence="8">Endomembrane system</location>
        <topology evidence="8">Single-pass membrane protein</topology>
    </subcellularLocation>
    <subcellularLocation>
        <location evidence="1 9">Membrane</location>
        <topology evidence="1 9">Single-pass type I membrane protein</topology>
    </subcellularLocation>
</comment>
<feature type="chain" id="PRO_5004590533" description="GOLD domain-containing protein" evidence="10">
    <location>
        <begin position="25"/>
        <end position="232"/>
    </location>
</feature>
<evidence type="ECO:0000256" key="4">
    <source>
        <dbReference type="ARBA" id="ARBA00022692"/>
    </source>
</evidence>
<comment type="similarity">
    <text evidence="2 9">Belongs to the EMP24/GP25L family.</text>
</comment>
<dbReference type="HOGENOM" id="CLU_066963_5_0_1"/>
<feature type="signal peptide" evidence="10">
    <location>
        <begin position="1"/>
        <end position="24"/>
    </location>
</feature>
<dbReference type="SUPFAM" id="SSF101576">
    <property type="entry name" value="Supernatant protein factor (SPF), C-terminal domain"/>
    <property type="match status" value="1"/>
</dbReference>